<feature type="binding site" description="covalent" evidence="6">
    <location>
        <position position="322"/>
    </location>
    <ligand>
        <name>heme c</name>
        <dbReference type="ChEBI" id="CHEBI:61717"/>
    </ligand>
</feature>
<dbReference type="Pfam" id="PF00801">
    <property type="entry name" value="PKD"/>
    <property type="match status" value="1"/>
</dbReference>
<dbReference type="EMBL" id="RCNR01000086">
    <property type="protein sequence ID" value="MUH38300.1"/>
    <property type="molecule type" value="Genomic_DNA"/>
</dbReference>
<feature type="region of interest" description="Disordered" evidence="7">
    <location>
        <begin position="1"/>
        <end position="24"/>
    </location>
</feature>
<dbReference type="Gene3D" id="2.60.40.10">
    <property type="entry name" value="Immunoglobulins"/>
    <property type="match status" value="1"/>
</dbReference>
<dbReference type="GO" id="GO:0005506">
    <property type="term" value="F:iron ion binding"/>
    <property type="evidence" value="ECO:0007669"/>
    <property type="project" value="InterPro"/>
</dbReference>
<dbReference type="Proteomes" id="UP000540519">
    <property type="component" value="Unassembled WGS sequence"/>
</dbReference>
<keyword evidence="11" id="KW-1185">Reference proteome</keyword>
<evidence type="ECO:0000259" key="9">
    <source>
        <dbReference type="PROSITE" id="PS51007"/>
    </source>
</evidence>
<evidence type="ECO:0000313" key="10">
    <source>
        <dbReference type="EMBL" id="MUH38300.1"/>
    </source>
</evidence>
<evidence type="ECO:0000256" key="5">
    <source>
        <dbReference type="ARBA" id="ARBA00023004"/>
    </source>
</evidence>
<dbReference type="InterPro" id="IPR036909">
    <property type="entry name" value="Cyt_c-like_dom_sf"/>
</dbReference>
<dbReference type="InterPro" id="IPR035986">
    <property type="entry name" value="PKD_dom_sf"/>
</dbReference>
<comment type="PTM">
    <text evidence="6">Binds 1 heme c group covalently per subunit.</text>
</comment>
<dbReference type="InterPro" id="IPR013783">
    <property type="entry name" value="Ig-like_fold"/>
</dbReference>
<gene>
    <name evidence="10" type="ORF">D9O36_20825</name>
</gene>
<dbReference type="SUPFAM" id="SSF49299">
    <property type="entry name" value="PKD domain"/>
    <property type="match status" value="1"/>
</dbReference>
<evidence type="ECO:0000313" key="11">
    <source>
        <dbReference type="Proteomes" id="UP000540519"/>
    </source>
</evidence>
<dbReference type="AlphaFoldDB" id="A0A7X3D4C0"/>
<feature type="domain" description="Cytochrome c" evidence="9">
    <location>
        <begin position="304"/>
        <end position="389"/>
    </location>
</feature>
<feature type="non-terminal residue" evidence="10">
    <location>
        <position position="1"/>
    </location>
</feature>
<dbReference type="InterPro" id="IPR000601">
    <property type="entry name" value="PKD_dom"/>
</dbReference>
<dbReference type="InterPro" id="IPR002324">
    <property type="entry name" value="Cyt_c_ID"/>
</dbReference>
<comment type="caution">
    <text evidence="10">The sequence shown here is derived from an EMBL/GenBank/DDBJ whole genome shotgun (WGS) entry which is preliminary data.</text>
</comment>
<dbReference type="PRINTS" id="PR00606">
    <property type="entry name" value="CYTCHROMECID"/>
</dbReference>
<organism evidence="10 11">
    <name type="scientific">Zobellia amurskyensis</name>
    <dbReference type="NCBI Taxonomy" id="248905"/>
    <lineage>
        <taxon>Bacteria</taxon>
        <taxon>Pseudomonadati</taxon>
        <taxon>Bacteroidota</taxon>
        <taxon>Flavobacteriia</taxon>
        <taxon>Flavobacteriales</taxon>
        <taxon>Flavobacteriaceae</taxon>
        <taxon>Zobellia</taxon>
    </lineage>
</organism>
<dbReference type="PROSITE" id="PS51007">
    <property type="entry name" value="CYTC"/>
    <property type="match status" value="1"/>
</dbReference>
<evidence type="ECO:0000256" key="3">
    <source>
        <dbReference type="ARBA" id="ARBA00022723"/>
    </source>
</evidence>
<dbReference type="GO" id="GO:0009055">
    <property type="term" value="F:electron transfer activity"/>
    <property type="evidence" value="ECO:0007669"/>
    <property type="project" value="InterPro"/>
</dbReference>
<evidence type="ECO:0000256" key="7">
    <source>
        <dbReference type="SAM" id="MobiDB-lite"/>
    </source>
</evidence>
<proteinExistence type="predicted"/>
<feature type="binding site" description="covalent" evidence="6">
    <location>
        <position position="367"/>
    </location>
    <ligand>
        <name>heme c</name>
        <dbReference type="ChEBI" id="CHEBI:61717"/>
    </ligand>
</feature>
<accession>A0A7X3D4C0</accession>
<evidence type="ECO:0000256" key="4">
    <source>
        <dbReference type="ARBA" id="ARBA00022982"/>
    </source>
</evidence>
<evidence type="ECO:0000256" key="6">
    <source>
        <dbReference type="PIRSR" id="PIRSR602324-1"/>
    </source>
</evidence>
<keyword evidence="2 6" id="KW-0349">Heme</keyword>
<keyword evidence="5 6" id="KW-0408">Iron</keyword>
<sequence length="449" mass="49057">ESGITFDPQKPINDSKNNTGLRELPPTKPAYVYYPYDESKEFPQVGSGGRNAMAGPTYYSDLYPNGGGLPEYFNGKTIIYEWMRGWMKAVSFFEDGTLNKMEPFASDIKVNNLIDMEMGPNGRVYLLEYGSGWFTQNENSGLSYIEYNGGNRPPIIDNMVVDHTSGKLPLTIIAKVEARDREEDAISYVWNLGNGETKETTEPEISHTFDAAGQYRISVEVKDDKGDAVQSDVISIVAGNSRPEVAINLDGGATIFEKGVPVKYEVKATDADGETIDPKNIFVSVDYLESFDEQNMSLGHQQVSAAVTGKALTQGMDCKTCHKEAGPSIGPNYKAVADKYIKDKKAKSYLQKKIVSGGGGVWGEVVMPAHPNITQDETRQVVEYIMSLAETSAKVKSLPASGSIVPKPTKDDKVMVITASYTDKGQEGTIPLTGMKTVVLKEKGSDTPK</sequence>
<evidence type="ECO:0000259" key="8">
    <source>
        <dbReference type="PROSITE" id="PS50093"/>
    </source>
</evidence>
<dbReference type="RefSeq" id="WP_155601346.1">
    <property type="nucleotide sequence ID" value="NZ_RCNR01000086.1"/>
</dbReference>
<dbReference type="PROSITE" id="PS50093">
    <property type="entry name" value="PKD"/>
    <property type="match status" value="1"/>
</dbReference>
<evidence type="ECO:0000256" key="2">
    <source>
        <dbReference type="ARBA" id="ARBA00022617"/>
    </source>
</evidence>
<dbReference type="InterPro" id="IPR022409">
    <property type="entry name" value="PKD/Chitinase_dom"/>
</dbReference>
<evidence type="ECO:0000256" key="1">
    <source>
        <dbReference type="ARBA" id="ARBA00022448"/>
    </source>
</evidence>
<dbReference type="InterPro" id="IPR009056">
    <property type="entry name" value="Cyt_c-like_dom"/>
</dbReference>
<feature type="domain" description="PKD" evidence="8">
    <location>
        <begin position="184"/>
        <end position="242"/>
    </location>
</feature>
<protein>
    <submittedName>
        <fullName evidence="10">PKD domain-containing protein</fullName>
    </submittedName>
</protein>
<dbReference type="InterPro" id="IPR011042">
    <property type="entry name" value="6-blade_b-propeller_TolB-like"/>
</dbReference>
<keyword evidence="3 6" id="KW-0479">Metal-binding</keyword>
<feature type="binding site" description="covalent" evidence="6">
    <location>
        <position position="318"/>
    </location>
    <ligand>
        <name>heme c</name>
        <dbReference type="ChEBI" id="CHEBI:61717"/>
    </ligand>
</feature>
<dbReference type="GO" id="GO:0020037">
    <property type="term" value="F:heme binding"/>
    <property type="evidence" value="ECO:0007669"/>
    <property type="project" value="InterPro"/>
</dbReference>
<dbReference type="SUPFAM" id="SSF46626">
    <property type="entry name" value="Cytochrome c"/>
    <property type="match status" value="1"/>
</dbReference>
<dbReference type="Gene3D" id="1.10.760.10">
    <property type="entry name" value="Cytochrome c-like domain"/>
    <property type="match status" value="1"/>
</dbReference>
<reference evidence="10 11" key="1">
    <citation type="journal article" date="2019" name="Mar. Drugs">
        <title>Comparative Genomics and CAZyme Genome Repertoires of Marine Zobellia amurskyensis KMM 3526(T) and Zobellia laminariae KMM 3676(T).</title>
        <authorList>
            <person name="Chernysheva N."/>
            <person name="Bystritskaya E."/>
            <person name="Stenkova A."/>
            <person name="Golovkin I."/>
            <person name="Nedashkovskaya O."/>
            <person name="Isaeva M."/>
        </authorList>
    </citation>
    <scope>NUCLEOTIDE SEQUENCE [LARGE SCALE GENOMIC DNA]</scope>
    <source>
        <strain evidence="10 11">KMM 3526</strain>
    </source>
</reference>
<keyword evidence="1" id="KW-0813">Transport</keyword>
<dbReference type="Pfam" id="PF00034">
    <property type="entry name" value="Cytochrom_C"/>
    <property type="match status" value="1"/>
</dbReference>
<dbReference type="OrthoDB" id="9816308at2"/>
<dbReference type="CDD" id="cd00146">
    <property type="entry name" value="PKD"/>
    <property type="match status" value="1"/>
</dbReference>
<dbReference type="Gene3D" id="2.120.10.30">
    <property type="entry name" value="TolB, C-terminal domain"/>
    <property type="match status" value="1"/>
</dbReference>
<keyword evidence="4" id="KW-0249">Electron transport</keyword>
<name>A0A7X3D4C0_9FLAO</name>
<dbReference type="SMART" id="SM00089">
    <property type="entry name" value="PKD"/>
    <property type="match status" value="1"/>
</dbReference>